<keyword evidence="31 32" id="KW-1160">Virus entry into host cell</keyword>
<evidence type="ECO:0000256" key="31">
    <source>
        <dbReference type="ARBA" id="ARBA00023296"/>
    </source>
</evidence>
<dbReference type="GO" id="GO:0019031">
    <property type="term" value="C:viral envelope"/>
    <property type="evidence" value="ECO:0007669"/>
    <property type="project" value="UniProtKB-KW"/>
</dbReference>
<dbReference type="FunFam" id="2.170.40.20:FF:000003">
    <property type="entry name" value="Envelope glycoprotein gp160"/>
    <property type="match status" value="1"/>
</dbReference>
<evidence type="ECO:0000256" key="32">
    <source>
        <dbReference type="HAMAP-Rule" id="MF_04083"/>
    </source>
</evidence>
<comment type="function">
    <text evidence="32">Envelope glycoprotein gp160: Oligomerizes in the host endoplasmic reticulum into predominantly trimers. In a second time, gp160 transits in the host Golgi, where glycosylation is completed. The precursor is then proteolytically cleaved in the trans-Golgi and thereby activated by cellular furin or furin-like proteases to produce gp120 and gp41.</text>
</comment>
<comment type="function">
    <text evidence="32">Surface protein gp120: Attaches the virus to the host lymphoid cell by binding to the primary receptor CD4. This interaction induces a structural rearrangement creating a high affinity binding site for a chemokine coreceptor like CXCR4 and/or CCR5. Acts as a ligand for CD209/DC-SIGN and CLEC4M/DC-SIGNR, which are respectively found on dendritic cells (DCs), and on endothelial cells of liver sinusoids and lymph node sinuses. These interactions allow capture of viral particles at mucosal surfaces by these cells and subsequent transmission to permissive cells. HIV subverts the migration properties of dendritic cells to gain access to CD4+ T-cells in lymph nodes. Virus transmission to permissive T-cells occurs either in trans (without DCs infection, through viral capture and transmission), or in cis (following DCs productive infection, through the usual CD4-gp120 interaction), thereby inducing a robust infection. In trans infection, bound virions remain infectious over days and it is proposed that they are not degraded, but protected in non-lysosomal acidic organelles within the DCs close to the cell membrane thus contributing to the viral infectious potential during DCs' migration from the periphery to the lymphoid tissues. On arrival at lymphoid tissues, intact virions recycle back to DCs' cell surface allowing virus transmission to CD4+ T-cells.</text>
</comment>
<keyword evidence="19 32" id="KW-1043">Host membrane</keyword>
<feature type="short sequence motif" description="Di-leucine internalization motif" evidence="32">
    <location>
        <begin position="862"/>
        <end position="863"/>
    </location>
</feature>
<feature type="region of interest" description="CD4-binding loop" evidence="32">
    <location>
        <begin position="366"/>
        <end position="376"/>
    </location>
</feature>
<comment type="miscellaneous">
    <text evidence="32">Inhibitors targeting HIV-1 viral envelope proteins are used as antiretroviral drugs. Attachment of virions to the cell surface via non-specific interactions and CD4 binding can be blocked by inhibitors that include cyanovirin-N, cyclotriazadisulfonamide analogs, PRO 2000, TNX 355 and PRO 542. In addition, BMS 806 can block CD4-induced conformational changes. Env interactions with the coreceptor molecules can be targeted by CCR5 antagonists including SCH-D, maraviroc (UK 427857) and aplaviroc (GW 873140), and the CXCR4 antagonist AMD 070. Fusion of viral and cellular membranes can be inhibited by peptides such as enfuvirtide and tifuvirtide (T 1249). Resistance to inhibitors associated with mutations in Env are observed. Most of the time, single mutations confer only a modest reduction in drug susceptibility. Combination of several mutations is usually required to develop a high-level drug resistance.</text>
</comment>
<feature type="region of interest" description="Immunosuppression" evidence="32">
    <location>
        <begin position="574"/>
        <end position="592"/>
    </location>
</feature>
<organismHost>
    <name type="scientific">Homo sapiens</name>
    <name type="common">Human</name>
    <dbReference type="NCBI Taxonomy" id="9606"/>
</organismHost>
<comment type="subcellular location">
    <molecule>Surface protein gp120</molecule>
    <subcellularLocation>
        <location evidence="32">Virion membrane</location>
        <topology evidence="32">Peripheral membrane protein</topology>
    </subcellularLocation>
    <subcellularLocation>
        <location evidence="32">Host cell membrane</location>
        <topology evidence="32">Peripheral membrane protein</topology>
    </subcellularLocation>
    <subcellularLocation>
        <location evidence="32">Host endosome membrane</location>
        <topology evidence="32">Single-pass type I membrane protein</topology>
    </subcellularLocation>
    <text evidence="32">The surface protein is not anchored to the viral envelope, but associates with the extravirion surface through its binding to TM. It is probably concentrated at the site of budding and incorporated into the virions possibly by contacts between the cytoplasmic tail of Env and the N-terminus of Gag.</text>
</comment>
<feature type="chain" id="PRO_5023385196" description="Envelope glycoprotein gp160" evidence="32">
    <location>
        <begin position="32"/>
        <end position="863"/>
    </location>
</feature>
<feature type="site" description="Cleavage; by host furin" evidence="32">
    <location>
        <begin position="511"/>
        <end position="512"/>
    </location>
</feature>
<keyword evidence="21 32" id="KW-1164">Virus endocytosis by host</keyword>
<keyword evidence="28 32" id="KW-0325">Glycoprotein</keyword>
<comment type="domain">
    <text evidence="32">The CD4-binding region is targeted by the antibody b12.</text>
</comment>
<comment type="domain">
    <text evidence="32 33">The 17 amino acids long immunosuppressive region is present in many retroviral envelope proteins. Synthetic peptides derived from this relatively conserved sequence inhibit immune function in vitro and in vivo.</text>
</comment>
<comment type="subcellular location">
    <molecule>Transmembrane protein gp41</molecule>
    <subcellularLocation>
        <location evidence="32">Virion membrane</location>
        <topology evidence="32">Single-pass type I membrane protein</topology>
    </subcellularLocation>
    <subcellularLocation>
        <location evidence="32">Host cell membrane</location>
        <topology evidence="32">Single-pass type I membrane protein</topology>
    </subcellularLocation>
    <subcellularLocation>
        <location evidence="32">Host endosome membrane</location>
        <topology evidence="32">Single-pass type I membrane protein</topology>
    </subcellularLocation>
    <text evidence="32">It is probably concentrated at the site of budding and incorporated into the virions possibly by contacts between the cytoplasmic tail of Env and the N-terminus of Gag.</text>
</comment>
<keyword evidence="30 32" id="KW-0449">Lipoprotein</keyword>
<keyword evidence="23 32" id="KW-1039">Host endosome</keyword>
<evidence type="ECO:0000256" key="24">
    <source>
        <dbReference type="ARBA" id="ARBA00023054"/>
    </source>
</evidence>
<dbReference type="Gene3D" id="1.20.5.490">
    <property type="entry name" value="Single helix bin"/>
    <property type="match status" value="1"/>
</dbReference>
<evidence type="ECO:0000256" key="4">
    <source>
        <dbReference type="ARBA" id="ARBA00004563"/>
    </source>
</evidence>
<evidence type="ECO:0000256" key="16">
    <source>
        <dbReference type="ARBA" id="ARBA00022729"/>
    </source>
</evidence>
<evidence type="ECO:0000256" key="25">
    <source>
        <dbReference type="ARBA" id="ARBA00023136"/>
    </source>
</evidence>
<dbReference type="EMBL" id="MF501797">
    <property type="protein sequence ID" value="AWD56658.1"/>
    <property type="molecule type" value="Genomic_RNA"/>
</dbReference>
<evidence type="ECO:0000256" key="9">
    <source>
        <dbReference type="ARBA" id="ARBA00022511"/>
    </source>
</evidence>
<evidence type="ECO:0000256" key="12">
    <source>
        <dbReference type="ARBA" id="ARBA00022595"/>
    </source>
</evidence>
<sequence>MRVREILRNYQQWWTWGVLGFWMLMSCSVFGNLWVTVYYGVPVWREAKTTLFCASDAKAYEKEVHNVWATHACVPTDPNPQELVLKNVTENFNMWKNDMVDQMHEDIISLWDQSLKPCVKLTPLCVTLKCVNVNVNATNANATAENNNQREMKNCSFNITTEIRDKKKKEFALFYKLDIVPFKDEENNHTSNDTYILINCNTTTVTQACPKVSFDPIPIHYCAPAGFAILKCNDKTFNGTGPCNNVSTVQCTHGIKPVVSTQLLLNGSLTENIVISSENITNNGKTIIVHLNESVQINCTRPNNNTRKSMRIGPGQTFYATGEIIGDIRKAHCNISGKSWSDTVQKVKAELKQYFNDNTTIEFKPHSGGDIEITTHSFNCGGEFFYCNTSQLFNNSYLSQLSNDSSSNTTITLPCRIKQIINMWQGVGRAVYAPPIQGKITCNSNITGLLLTRDGGKGNETENDTEIFRPGGGDMRDNWRSELYKYKVVEVKPLGIAPTGAKRRVVEREKRAVGIGAVFLGFLGVAGSTMGAASVTLTVQARQLLSGIVQQQSNLLRAIEAQQHMLQLTVWGIKQLQTRVLAIERYLKDQQLLGLWGCSGKIICTTNVPWNSSWSNKSETDIWNNMTWMQWDREIDNYTKTIYDLLEESQFQQEQNEKDLLALDSWKNLWNWFNITNWLWYIKIFIMIVGGLIGLRIIFAVLSIINRVRQGYSPLSFQTLTPNPRELDRLGRIEEEGGEQDRDRSIRLVNGFLSLAWDDLRSLCLFSYHRLRDFILIVVRAVELLGRSSLRGIQKGWEAFKYLGGIVQYWGLELKKSAINLFDTIAIVVAEGSDRIIELILRICRAISNIPRRIRQGFEAALL</sequence>
<keyword evidence="17 32" id="KW-1161">Viral attachment to host cell</keyword>
<comment type="domain">
    <text evidence="32">The YXXL motif is involved in determining the exact site of viral release at the surface of infected mononuclear cells and promotes endocytosis. YXXL and di-leucine endocytosis motifs interact directly or indirectly with the clathrin adapter complexes, opperate independently, and their activities are not additive.</text>
</comment>
<reference evidence="36" key="1">
    <citation type="journal article" date="2018" name="Nat. Commun.">
        <title>Tracking HIV-1 recombination to resolve its contribution to HIV-1 evolution in natural infection.</title>
        <authorList>
            <person name="Song H."/>
            <person name="Giorgi E.E."/>
            <person name="Ganusov V.V."/>
            <person name="Cai F."/>
            <person name="Athreya G."/>
            <person name="Yoon H."/>
            <person name="Carja O."/>
            <person name="Hora B."/>
            <person name="Hraber P."/>
            <person name="Jiang C."/>
            <person name="Wang S."/>
            <person name="Li H."/>
            <person name="Salazar-Gonzalez J.F."/>
            <person name="Salazar M.G."/>
            <person name="Goonetilleke N."/>
            <person name="Keele B."/>
            <person name="Montefiori D.C."/>
            <person name="Cohen M.S."/>
            <person name="Shaw G.M."/>
            <person name="Hahn B.H."/>
            <person name="McMichael A.J."/>
            <person name="Haynes B.F."/>
            <person name="Korber B."/>
            <person name="Battacharya T."/>
            <person name="Gao F."/>
        </authorList>
    </citation>
    <scope>NUCLEOTIDE SEQUENCE</scope>
    <source>
        <strain evidence="36">CH1754.3.d0441.ipe021_34</strain>
    </source>
</reference>
<evidence type="ECO:0000256" key="6">
    <source>
        <dbReference type="ARBA" id="ARBA00004650"/>
    </source>
</evidence>
<comment type="miscellaneous">
    <text evidence="32">HIV-1 lineages are divided in three main groups, M (for Major), O (for Outlier), and N (for New, or Non-M, Non-O). The vast majority of strains found worldwide belong to the group M. Group O seems to be endemic to and largely confined to Cameroon and neighboring countries in West Central Africa, where these viruses represent a small minority of HIV-1 strains. The group N is represented by a limited number of isolates from Cameroonian persons. The group M is further subdivided in 9 clades or subtypes (A to D, F to H, J and K).</text>
</comment>
<comment type="subcellular location">
    <subcellularLocation>
        <location evidence="3">Host cell membrane</location>
        <topology evidence="3">Peripheral membrane protein</topology>
    </subcellularLocation>
    <subcellularLocation>
        <location evidence="1">Host cell membrane</location>
        <topology evidence="1">Single-pass type I membrane protein</topology>
    </subcellularLocation>
    <subcellularLocation>
        <location evidence="2">Host endosome membrane</location>
        <topology evidence="2">Peripheral membrane protein</topology>
    </subcellularLocation>
    <subcellularLocation>
        <location evidence="5">Host endosome membrane</location>
        <topology evidence="5">Single-pass type I membrane protein</topology>
    </subcellularLocation>
    <subcellularLocation>
        <location evidence="6">Virion membrane</location>
        <topology evidence="6">Peripheral membrane protein</topology>
    </subcellularLocation>
    <subcellularLocation>
        <location evidence="4">Virion membrane</location>
        <topology evidence="4">Single-pass type I membrane protein</topology>
    </subcellularLocation>
</comment>
<comment type="PTM">
    <text evidence="32">Highly glycosylated by host. The high number of glycan on the protein is reffered to as 'glycan shield' because it contributes to hide protein sequence from adaptive immune system.</text>
</comment>
<dbReference type="GO" id="GO:0020002">
    <property type="term" value="C:host cell plasma membrane"/>
    <property type="evidence" value="ECO:0007669"/>
    <property type="project" value="UniProtKB-SubCell"/>
</dbReference>
<dbReference type="GO" id="GO:0075512">
    <property type="term" value="P:clathrin-dependent endocytosis of virus by host cell"/>
    <property type="evidence" value="ECO:0007669"/>
    <property type="project" value="UniProtKB-UniRule"/>
</dbReference>
<feature type="lipid moiety-binding region" description="S-palmitoyl cysteine; by host" evidence="32">
    <location>
        <position position="764"/>
    </location>
</feature>
<dbReference type="InterPro" id="IPR000328">
    <property type="entry name" value="GP41-like"/>
</dbReference>
<keyword evidence="16 32" id="KW-0732">Signal</keyword>
<evidence type="ECO:0000256" key="5">
    <source>
        <dbReference type="ARBA" id="ARBA00004578"/>
    </source>
</evidence>
<dbReference type="PROSITE" id="PS51257">
    <property type="entry name" value="PROKAR_LIPOPROTEIN"/>
    <property type="match status" value="1"/>
</dbReference>
<organism evidence="36">
    <name type="scientific">Human immunodeficiency virus type 1</name>
    <name type="common">HIV-1</name>
    <dbReference type="NCBI Taxonomy" id="11676"/>
    <lineage>
        <taxon>Viruses</taxon>
        <taxon>Riboviria</taxon>
        <taxon>Pararnavirae</taxon>
        <taxon>Artverviricota</taxon>
        <taxon>Revtraviricetes</taxon>
        <taxon>Ortervirales</taxon>
        <taxon>Retroviridae</taxon>
        <taxon>Orthoretrovirinae</taxon>
        <taxon>Lentivirus</taxon>
        <taxon>Lentivirus humimdef1</taxon>
    </lineage>
</organism>
<dbReference type="SUPFAM" id="SSF58069">
    <property type="entry name" value="Virus ectodomain"/>
    <property type="match status" value="1"/>
</dbReference>
<dbReference type="FunFam" id="1.10.287.210:FF:000001">
    <property type="entry name" value="Envelope glycoprotein gp160"/>
    <property type="match status" value="1"/>
</dbReference>
<dbReference type="Pfam" id="PF00516">
    <property type="entry name" value="GP120"/>
    <property type="match status" value="1"/>
</dbReference>
<keyword evidence="13 32" id="KW-0165">Cleavage on pair of basic residues</keyword>
<evidence type="ECO:0000256" key="22">
    <source>
        <dbReference type="ARBA" id="ARBA00022989"/>
    </source>
</evidence>
<feature type="lipid moiety-binding region" description="S-palmitoyl cysteine; by host" evidence="32">
    <location>
        <position position="844"/>
    </location>
</feature>
<feature type="region of interest" description="Fusion peptide" evidence="32">
    <location>
        <begin position="512"/>
        <end position="532"/>
    </location>
</feature>
<dbReference type="GO" id="GO:0019082">
    <property type="term" value="P:viral protein processing"/>
    <property type="evidence" value="ECO:0007669"/>
    <property type="project" value="UniProtKB-UniRule"/>
</dbReference>
<keyword evidence="18 32" id="KW-0946">Virion</keyword>
<evidence type="ECO:0000256" key="7">
    <source>
        <dbReference type="ARBA" id="ARBA00022506"/>
    </source>
</evidence>
<keyword evidence="20 32" id="KW-0261">Viral envelope protein</keyword>
<evidence type="ECO:0000256" key="1">
    <source>
        <dbReference type="ARBA" id="ARBA00004402"/>
    </source>
</evidence>
<keyword evidence="12 32" id="KW-1162">Viral penetration into host cytoplasm</keyword>
<keyword evidence="10 32" id="KW-1165">Clathrin-mediated endocytosis of virus by host</keyword>
<keyword evidence="25 32" id="KW-0472">Membrane</keyword>
<comment type="PTM">
    <text evidence="32">Palmitoylation of the transmembrane protein and of Env polyprotein (prior to its proteolytic cleavage) is essential for their association with host cell membrane lipid rafts. Palmitoylation is therefore required for envelope trafficking to classical lipid rafts, but not for viral replication.</text>
</comment>
<feature type="coiled-coil region" evidence="32">
    <location>
        <begin position="633"/>
        <end position="667"/>
    </location>
</feature>
<dbReference type="FunFam" id="2.170.40.20:FF:000004">
    <property type="entry name" value="Envelope glycoprotein gp160"/>
    <property type="match status" value="1"/>
</dbReference>
<evidence type="ECO:0000256" key="17">
    <source>
        <dbReference type="ARBA" id="ARBA00022804"/>
    </source>
</evidence>
<keyword evidence="26 32" id="KW-0564">Palmitate</keyword>
<evidence type="ECO:0000256" key="13">
    <source>
        <dbReference type="ARBA" id="ARBA00022685"/>
    </source>
</evidence>
<feature type="transmembrane region" description="Helical" evidence="33">
    <location>
        <begin position="512"/>
        <end position="535"/>
    </location>
</feature>
<keyword evidence="8 32" id="KW-1170">Fusion of virus membrane with host endosomal membrane</keyword>
<feature type="transmembrane region" description="Helical" evidence="33">
    <location>
        <begin position="20"/>
        <end position="41"/>
    </location>
</feature>
<dbReference type="CDD" id="cd09909">
    <property type="entry name" value="HIV-1-like_HR1-HR2"/>
    <property type="match status" value="1"/>
</dbReference>
<dbReference type="GO" id="GO:0044175">
    <property type="term" value="C:host cell endosome membrane"/>
    <property type="evidence" value="ECO:0007669"/>
    <property type="project" value="UniProtKB-SubCell"/>
</dbReference>
<evidence type="ECO:0000256" key="2">
    <source>
        <dbReference type="ARBA" id="ARBA00004433"/>
    </source>
</evidence>
<feature type="disulfide bond" evidence="32">
    <location>
        <begin position="53"/>
        <end position="73"/>
    </location>
</feature>
<evidence type="ECO:0000256" key="8">
    <source>
        <dbReference type="ARBA" id="ARBA00022510"/>
    </source>
</evidence>
<dbReference type="GO" id="GO:0019064">
    <property type="term" value="P:fusion of virus membrane with host plasma membrane"/>
    <property type="evidence" value="ECO:0007669"/>
    <property type="project" value="UniProtKB-UniRule"/>
</dbReference>
<dbReference type="GO" id="GO:1903911">
    <property type="term" value="P:positive regulation of receptor clustering"/>
    <property type="evidence" value="ECO:0007669"/>
    <property type="project" value="UniProtKB-UniRule"/>
</dbReference>
<keyword evidence="9 32" id="KW-1032">Host cell membrane</keyword>
<keyword evidence="27 32" id="KW-1015">Disulfide bond</keyword>
<comment type="PTM">
    <text evidence="32">Specific enzymatic cleavages in vivo yield mature proteins. Envelope glycoproteins are synthesized as a inactive precursor that is heavily N-glycosylated and processed likely by host cell furin in the Golgi to yield the mature SU and TM proteins. The cleavage site between SU and TM requires the minimal sequence [KR]-X-[KR]-R. About 2 of the 9 disulfide bonds of gp41 are reduced by P4HB/PDI, following binding to CD4 receptor.</text>
</comment>
<evidence type="ECO:0000256" key="27">
    <source>
        <dbReference type="ARBA" id="ARBA00023157"/>
    </source>
</evidence>
<feature type="domain" description="Human immunodeficiency virus 1 envelope glycoprotein Gp120" evidence="34">
    <location>
        <begin position="142"/>
        <end position="511"/>
    </location>
</feature>
<keyword evidence="29 32" id="KW-0899">Viral immunoevasion</keyword>
<dbReference type="InterPro" id="IPR036377">
    <property type="entry name" value="Gp120_core_sf"/>
</dbReference>
<evidence type="ECO:0000256" key="11">
    <source>
        <dbReference type="ARBA" id="ARBA00022581"/>
    </source>
</evidence>
<feature type="domain" description="Retroviral envelope protein GP41-like" evidence="35">
    <location>
        <begin position="530"/>
        <end position="721"/>
    </location>
</feature>
<evidence type="ECO:0000256" key="26">
    <source>
        <dbReference type="ARBA" id="ARBA00023139"/>
    </source>
</evidence>
<evidence type="ECO:0000256" key="29">
    <source>
        <dbReference type="ARBA" id="ARBA00023280"/>
    </source>
</evidence>
<protein>
    <recommendedName>
        <fullName evidence="32">Envelope glycoprotein gp160</fullName>
    </recommendedName>
    <alternativeName>
        <fullName evidence="32">Env polyprotein</fullName>
    </alternativeName>
    <component>
        <recommendedName>
            <fullName evidence="32">Surface protein gp120</fullName>
            <shortName evidence="32">SU</shortName>
        </recommendedName>
        <alternativeName>
            <fullName evidence="32">Glycoprotein 120</fullName>
            <shortName evidence="32">gp120</shortName>
        </alternativeName>
    </component>
    <component>
        <recommendedName>
            <fullName evidence="32">Transmembrane protein gp41</fullName>
            <shortName evidence="32">TM</shortName>
        </recommendedName>
        <alternativeName>
            <fullName evidence="32">Glycoprotein 41</fullName>
            <shortName evidence="32">gp41</shortName>
        </alternativeName>
    </component>
</protein>
<keyword evidence="24 32" id="KW-0175">Coiled coil</keyword>
<evidence type="ECO:0000313" key="36">
    <source>
        <dbReference type="EMBL" id="AWD56658.1"/>
    </source>
</evidence>
<keyword evidence="7 32" id="KW-1168">Fusion of virus membrane with host membrane</keyword>
<evidence type="ECO:0000256" key="21">
    <source>
        <dbReference type="ARBA" id="ARBA00022890"/>
    </source>
</evidence>
<dbReference type="Pfam" id="PF00517">
    <property type="entry name" value="GP41"/>
    <property type="match status" value="1"/>
</dbReference>
<evidence type="ECO:0000256" key="14">
    <source>
        <dbReference type="ARBA" id="ARBA00022692"/>
    </source>
</evidence>
<evidence type="ECO:0000256" key="33">
    <source>
        <dbReference type="RuleBase" id="RU363095"/>
    </source>
</evidence>
<comment type="domain">
    <text evidence="32">The membrane proximal external region (MPER) present in gp41 is a tryptophan-rich region recognized by the antibodies 2F5, Z13, and 4E10. MPER seems to play a role in fusion.</text>
</comment>
<dbReference type="GO" id="GO:0055036">
    <property type="term" value="C:virion membrane"/>
    <property type="evidence" value="ECO:0007669"/>
    <property type="project" value="UniProtKB-SubCell"/>
</dbReference>
<comment type="subunit">
    <text evidence="32">The mature envelope protein (Env) consists of a homotrimer of non-covalently associated gp120-gp41 heterodimers. The resulting complex protrudes from the virus surface as a spike. There seems to be as few as 10 spikes on the average virion. Surface protein gp120 interacts with host CD4, CCR5 and CXCR4. Gp120 also interacts with the C-type lectins CD209/DC-SIGN and CLEC4M/DC-SIGNR (collectively referred to as DC-SIGN(R)). Gp120 and gp41 interact with GalCer. Gp120 interacts with host ITGA4/ITGB7 complex; on CD4+ T-cells, this interaction results in rapid activation of integrin ITGAL/LFA-1, which facilitates efficient cell-to-cell spreading of HIV-1. Gp120 interacts with cell-associated heparan sulfate; this interaction increases virus infectivity on permissive cells and may be involved in infection of CD4- cells.</text>
</comment>
<feature type="chain" id="PRO_5023385195" description="Transmembrane protein gp41" evidence="32">
    <location>
        <begin position="512"/>
        <end position="863"/>
    </location>
</feature>
<dbReference type="GO" id="GO:0016020">
    <property type="term" value="C:membrane"/>
    <property type="evidence" value="ECO:0007669"/>
    <property type="project" value="UniProtKB-UniRule"/>
</dbReference>
<evidence type="ECO:0000256" key="28">
    <source>
        <dbReference type="ARBA" id="ARBA00023180"/>
    </source>
</evidence>
<feature type="region of interest" description="MPER; binding to GalCer" evidence="32">
    <location>
        <begin position="662"/>
        <end position="683"/>
    </location>
</feature>
<dbReference type="GO" id="GO:0019062">
    <property type="term" value="P:virion attachment to host cell"/>
    <property type="evidence" value="ECO:0007669"/>
    <property type="project" value="UniProtKB-UniRule"/>
</dbReference>
<comment type="domain">
    <text evidence="32">Some of the most genetically diverse regions of the viral genome are present in Env. They are called variable regions 1 through 5 (V1 through V5). Coreceptor usage of gp120 is determined mainly by the primary structure of the third variable region (V3) in the outer domain of gp120. The sequence of V3 determines which coreceptor, CCR5 and/or CXCR4 (corresponding to R5/macrophage, X4/T cell and R5X4/T cell and macrophage tropism), is used to trigger the fusion potential of the Env complex, and hence which cells the virus can infect. Binding to CCR5 involves a region adjacent in addition to V3.</text>
</comment>
<evidence type="ECO:0000256" key="19">
    <source>
        <dbReference type="ARBA" id="ARBA00022870"/>
    </source>
</evidence>
<feature type="disulfide bond" evidence="32">
    <location>
        <begin position="598"/>
        <end position="604"/>
    </location>
</feature>
<evidence type="ECO:0000256" key="20">
    <source>
        <dbReference type="ARBA" id="ARBA00022879"/>
    </source>
</evidence>
<dbReference type="GO" id="GO:0005198">
    <property type="term" value="F:structural molecule activity"/>
    <property type="evidence" value="ECO:0007669"/>
    <property type="project" value="UniProtKB-UniRule"/>
</dbReference>
<evidence type="ECO:0000259" key="34">
    <source>
        <dbReference type="Pfam" id="PF00516"/>
    </source>
</evidence>
<comment type="similarity">
    <text evidence="32">Belongs to the HIV-1 env protein family.</text>
</comment>
<keyword evidence="11 32" id="KW-0945">Host-virus interaction</keyword>
<feature type="topological domain" description="Cytoplasmic" evidence="32">
    <location>
        <begin position="706"/>
        <end position="863"/>
    </location>
</feature>
<dbReference type="Gene3D" id="1.10.287.210">
    <property type="match status" value="1"/>
</dbReference>
<evidence type="ECO:0000259" key="35">
    <source>
        <dbReference type="Pfam" id="PF00517"/>
    </source>
</evidence>
<evidence type="ECO:0000256" key="30">
    <source>
        <dbReference type="ARBA" id="ARBA00023288"/>
    </source>
</evidence>
<dbReference type="SUPFAM" id="SSF56502">
    <property type="entry name" value="gp120 core"/>
    <property type="match status" value="2"/>
</dbReference>
<feature type="disulfide bond" evidence="32">
    <location>
        <begin position="222"/>
        <end position="251"/>
    </location>
</feature>
<evidence type="ECO:0000256" key="15">
    <source>
        <dbReference type="ARBA" id="ARBA00022703"/>
    </source>
</evidence>
<keyword evidence="22 32" id="KW-1133">Transmembrane helix</keyword>
<keyword evidence="14 32" id="KW-0812">Transmembrane</keyword>
<evidence type="ECO:0000256" key="23">
    <source>
        <dbReference type="ARBA" id="ARBA00023046"/>
    </source>
</evidence>
<feature type="transmembrane region" description="Helical" evidence="33">
    <location>
        <begin position="678"/>
        <end position="705"/>
    </location>
</feature>
<evidence type="ECO:0000256" key="3">
    <source>
        <dbReference type="ARBA" id="ARBA00004505"/>
    </source>
</evidence>
<evidence type="ECO:0000256" key="18">
    <source>
        <dbReference type="ARBA" id="ARBA00022844"/>
    </source>
</evidence>
<comment type="caution">
    <text evidence="32 33">Lacks conserved residue(s) required for the propagation of feature annotation.</text>
</comment>
<dbReference type="GO" id="GO:0039654">
    <property type="term" value="P:fusion of virus membrane with host endosome membrane"/>
    <property type="evidence" value="ECO:0007669"/>
    <property type="project" value="UniProtKB-UniRule"/>
</dbReference>
<dbReference type="HAMAP" id="MF_04083">
    <property type="entry name" value="HIV_ENV"/>
    <property type="match status" value="1"/>
</dbReference>
<dbReference type="GO" id="GO:0052031">
    <property type="term" value="P:symbiont-mediated perturbation of host defense response"/>
    <property type="evidence" value="ECO:0007669"/>
    <property type="project" value="UniProtKB-UniRule"/>
</dbReference>
<gene>
    <name evidence="32 36" type="primary">env</name>
</gene>
<feature type="disulfide bond" evidence="32">
    <location>
        <begin position="232"/>
        <end position="243"/>
    </location>
</feature>
<name>A0A2S1E9S1_HV1</name>
<comment type="function">
    <text evidence="32">Transmembrane protein gp41: Acts as a class I viral fusion protein. Under the current model, the protein has at least 3 conformational states: pre-fusion native state, pre-hairpin intermediate state, and post-fusion hairpin state. During fusion of viral and target intracellular membranes, the coiled coil regions (heptad repeats) assume a trimer-of-hairpins structure, positioning the fusion peptide in close proximity to the C-terminal region of the ectodomain. The formation of this structure appears to drive apposition and subsequent fusion of viral and target cell membranes. Complete fusion occurs in host cell endosomes and is dynamin-dependent, however some lipid transfer might occur at the plasma membrane. The virus undergoes clathrin-dependent internalization long before endosomal fusion, thus minimizing the surface exposure of conserved viral epitopes during fusion and reducing the efficacy of inhibitors targeting these epitopes. Membranes fusion leads to delivery of the nucleocapsid into the cytoplasm.</text>
</comment>
<dbReference type="Gene3D" id="2.170.40.20">
    <property type="entry name" value="Human immunodeficiency virus 1, Gp160, envelope glycoprotein"/>
    <property type="match status" value="3"/>
</dbReference>
<keyword evidence="15 32" id="KW-0053">Apoptosis</keyword>
<dbReference type="InterPro" id="IPR000777">
    <property type="entry name" value="HIV1_Gp120"/>
</dbReference>
<accession>A0A2S1E9S1</accession>
<dbReference type="GO" id="GO:1903908">
    <property type="term" value="P:positive regulation of plasma membrane raft polarization"/>
    <property type="evidence" value="ECO:0007669"/>
    <property type="project" value="UniProtKB-UniRule"/>
</dbReference>
<dbReference type="InterPro" id="IPR037527">
    <property type="entry name" value="Gp160"/>
</dbReference>
<evidence type="ECO:0000256" key="10">
    <source>
        <dbReference type="ARBA" id="ARBA00022570"/>
    </source>
</evidence>
<feature type="short sequence motif" description="YXXL motif; contains endocytosis signal" evidence="32">
    <location>
        <begin position="712"/>
        <end position="715"/>
    </location>
</feature>
<proteinExistence type="inferred from homology"/>